<protein>
    <submittedName>
        <fullName evidence="10">Uncharacterized protein</fullName>
    </submittedName>
</protein>
<dbReference type="STRING" id="37653.A0A0L8GJX1"/>
<dbReference type="EMBL" id="KQ421506">
    <property type="protein sequence ID" value="KOF77307.1"/>
    <property type="molecule type" value="Genomic_DNA"/>
</dbReference>
<evidence type="ECO:0000256" key="9">
    <source>
        <dbReference type="SAM" id="Phobius"/>
    </source>
</evidence>
<keyword evidence="9" id="KW-0812">Transmembrane</keyword>
<dbReference type="GO" id="GO:0000055">
    <property type="term" value="P:ribosomal large subunit export from nucleus"/>
    <property type="evidence" value="ECO:0007669"/>
    <property type="project" value="InterPro"/>
</dbReference>
<dbReference type="GO" id="GO:0017056">
    <property type="term" value="F:structural constituent of nuclear pore"/>
    <property type="evidence" value="ECO:0007669"/>
    <property type="project" value="InterPro"/>
</dbReference>
<comment type="subcellular location">
    <subcellularLocation>
        <location evidence="1">Nucleus</location>
        <location evidence="1">Nuclear pore complex</location>
    </subcellularLocation>
</comment>
<feature type="transmembrane region" description="Helical" evidence="9">
    <location>
        <begin position="326"/>
        <end position="346"/>
    </location>
</feature>
<organism evidence="10">
    <name type="scientific">Octopus bimaculoides</name>
    <name type="common">California two-spotted octopus</name>
    <dbReference type="NCBI Taxonomy" id="37653"/>
    <lineage>
        <taxon>Eukaryota</taxon>
        <taxon>Metazoa</taxon>
        <taxon>Spiralia</taxon>
        <taxon>Lophotrochozoa</taxon>
        <taxon>Mollusca</taxon>
        <taxon>Cephalopoda</taxon>
        <taxon>Coleoidea</taxon>
        <taxon>Octopodiformes</taxon>
        <taxon>Octopoda</taxon>
        <taxon>Incirrata</taxon>
        <taxon>Octopodidae</taxon>
        <taxon>Octopus</taxon>
    </lineage>
</organism>
<sequence>MSIETTATNSQSCGWRFTLNSHPFCKKLHQQPNTSSKEKTNQAVPTISKGLIAVRDGSLYVWDFNSKQLVHLNLLLLASSTTTNNNSNNNLNGRSKKTDSSVDEQFNQFQICAITYISIIGFNSFNCDSHTHTHRQIPTDKTKLSYEALTTTVPPLLHLAICFFRSLNKEVPQPPPPPASLTSSPQQPENTFTTATTTTNTTITITTTTTTATMTTTTISCSDAAIEKPIFCGCNYLVCVCVCMYVFTFLHTCVCLCLVYVLTCPHMWCILPVFIPMCLCLPAFIPVCVYLPSYLCPPHDLYAYVYLPSCVCVSVCVLYMHLPVHICMCILPAFIPLLLMIYMHMFTCLHVCVCVCYPSYLCLYIRVHVLAPSSDIGFTVEQILFNKTGQYLAIWGQVGISIMQMPQQSGKNAMYGGGKHNLVVRTFPLVERLLVSHADIRLLQVTWHPGSYYDGHLVFLALDNILRICDINEPDKIFQEISLSSSNVSPSMHYSLYSVAIGDAAVSFDFGSITELPCKSRTTSKKTRLVWPIYILRGSGDVLLLYSDITSKSSKFSLLTGPLLVHPPAEDNYGTDACSILCLQTTPPVVVIATNEGKLHHCIVLNEKSGKSTIPDTANSDDSSSLLDLPECNSALSTDLYDQSCLYVYESVELELSLQSHSLRRNIPIEDVFTCPIHLVKGFGRPETIVEDTRPRCHAVGLNPKPCGCSCIDWKSIIIIIVITAIKTSSSRCSIDTTTTTIIIIIISILFLITVNIIITI</sequence>
<dbReference type="PANTHER" id="PTHR13257:SF0">
    <property type="entry name" value="NUCLEAR PORE COMPLEX PROTEIN NUP88"/>
    <property type="match status" value="1"/>
</dbReference>
<keyword evidence="9" id="KW-1133">Transmembrane helix</keyword>
<dbReference type="GO" id="GO:0000056">
    <property type="term" value="P:ribosomal small subunit export from nucleus"/>
    <property type="evidence" value="ECO:0007669"/>
    <property type="project" value="InterPro"/>
</dbReference>
<dbReference type="InterPro" id="IPR037700">
    <property type="entry name" value="NUP88/NUP82"/>
</dbReference>
<dbReference type="Pfam" id="PF10168">
    <property type="entry name" value="Nup88"/>
    <property type="match status" value="1"/>
</dbReference>
<evidence type="ECO:0000256" key="1">
    <source>
        <dbReference type="ARBA" id="ARBA00004567"/>
    </source>
</evidence>
<feature type="transmembrane region" description="Helical" evidence="9">
    <location>
        <begin position="740"/>
        <end position="759"/>
    </location>
</feature>
<feature type="region of interest" description="Disordered" evidence="8">
    <location>
        <begin position="172"/>
        <end position="193"/>
    </location>
</feature>
<reference evidence="10" key="1">
    <citation type="submission" date="2015-07" db="EMBL/GenBank/DDBJ databases">
        <title>MeaNS - Measles Nucleotide Surveillance Program.</title>
        <authorList>
            <person name="Tran T."/>
            <person name="Druce J."/>
        </authorList>
    </citation>
    <scope>NUCLEOTIDE SEQUENCE</scope>
    <source>
        <strain evidence="10">UCB-OBI-ISO-001</strain>
        <tissue evidence="10">Gonad</tissue>
    </source>
</reference>
<dbReference type="GO" id="GO:0006606">
    <property type="term" value="P:protein import into nucleus"/>
    <property type="evidence" value="ECO:0007669"/>
    <property type="project" value="TreeGrafter"/>
</dbReference>
<feature type="transmembrane region" description="Helical" evidence="9">
    <location>
        <begin position="269"/>
        <end position="295"/>
    </location>
</feature>
<evidence type="ECO:0000256" key="7">
    <source>
        <dbReference type="ARBA" id="ARBA00023242"/>
    </source>
</evidence>
<evidence type="ECO:0000256" key="4">
    <source>
        <dbReference type="ARBA" id="ARBA00022927"/>
    </source>
</evidence>
<keyword evidence="5" id="KW-0811">Translocation</keyword>
<proteinExistence type="predicted"/>
<feature type="transmembrane region" description="Helical" evidence="9">
    <location>
        <begin position="235"/>
        <end position="262"/>
    </location>
</feature>
<keyword evidence="3" id="KW-0509">mRNA transport</keyword>
<evidence type="ECO:0000256" key="6">
    <source>
        <dbReference type="ARBA" id="ARBA00023132"/>
    </source>
</evidence>
<dbReference type="OrthoDB" id="341482at2759"/>
<feature type="compositionally biased region" description="Low complexity" evidence="8">
    <location>
        <begin position="180"/>
        <end position="193"/>
    </location>
</feature>
<dbReference type="InterPro" id="IPR019321">
    <property type="entry name" value="Nucleoporin_Nup88"/>
</dbReference>
<evidence type="ECO:0000313" key="10">
    <source>
        <dbReference type="EMBL" id="KOF77307.1"/>
    </source>
</evidence>
<dbReference type="PANTHER" id="PTHR13257">
    <property type="entry name" value="NUCLEOPORIN NUP84-RELATED"/>
    <property type="match status" value="1"/>
</dbReference>
<evidence type="ECO:0000256" key="3">
    <source>
        <dbReference type="ARBA" id="ARBA00022816"/>
    </source>
</evidence>
<gene>
    <name evidence="10" type="ORF">OCBIM_22032263mg</name>
</gene>
<dbReference type="GO" id="GO:0005643">
    <property type="term" value="C:nuclear pore"/>
    <property type="evidence" value="ECO:0007669"/>
    <property type="project" value="UniProtKB-SubCell"/>
</dbReference>
<evidence type="ECO:0000256" key="8">
    <source>
        <dbReference type="SAM" id="MobiDB-lite"/>
    </source>
</evidence>
<dbReference type="AlphaFoldDB" id="A0A0L8GJX1"/>
<keyword evidence="7" id="KW-0539">Nucleus</keyword>
<dbReference type="GO" id="GO:0006406">
    <property type="term" value="P:mRNA export from nucleus"/>
    <property type="evidence" value="ECO:0007669"/>
    <property type="project" value="TreeGrafter"/>
</dbReference>
<evidence type="ECO:0000256" key="2">
    <source>
        <dbReference type="ARBA" id="ARBA00022448"/>
    </source>
</evidence>
<name>A0A0L8GJX1_OCTBM</name>
<keyword evidence="6" id="KW-0906">Nuclear pore complex</keyword>
<accession>A0A0L8GJX1</accession>
<keyword evidence="9" id="KW-0472">Membrane</keyword>
<evidence type="ECO:0000256" key="5">
    <source>
        <dbReference type="ARBA" id="ARBA00023010"/>
    </source>
</evidence>
<keyword evidence="4" id="KW-0653">Protein transport</keyword>
<feature type="transmembrane region" description="Helical" evidence="9">
    <location>
        <begin position="301"/>
        <end position="319"/>
    </location>
</feature>
<keyword evidence="2" id="KW-0813">Transport</keyword>